<dbReference type="InterPro" id="IPR036770">
    <property type="entry name" value="Ankyrin_rpt-contain_sf"/>
</dbReference>
<dbReference type="PROSITE" id="PS50088">
    <property type="entry name" value="ANK_REPEAT"/>
    <property type="match status" value="2"/>
</dbReference>
<evidence type="ECO:0000313" key="5">
    <source>
        <dbReference type="Proteomes" id="UP000311382"/>
    </source>
</evidence>
<keyword evidence="1" id="KW-0677">Repeat</keyword>
<dbReference type="STRING" id="5288.A0A5C5FXF7"/>
<comment type="caution">
    <text evidence="4">The sequence shown here is derived from an EMBL/GenBank/DDBJ whole genome shotgun (WGS) entry which is preliminary data.</text>
</comment>
<dbReference type="InterPro" id="IPR002110">
    <property type="entry name" value="Ankyrin_rpt"/>
</dbReference>
<dbReference type="OrthoDB" id="366390at2759"/>
<dbReference type="Gene3D" id="1.25.40.20">
    <property type="entry name" value="Ankyrin repeat-containing domain"/>
    <property type="match status" value="1"/>
</dbReference>
<dbReference type="AlphaFoldDB" id="A0A5C5FXF7"/>
<feature type="repeat" description="ANK" evidence="3">
    <location>
        <begin position="128"/>
        <end position="160"/>
    </location>
</feature>
<dbReference type="GO" id="GO:0004842">
    <property type="term" value="F:ubiquitin-protein transferase activity"/>
    <property type="evidence" value="ECO:0007669"/>
    <property type="project" value="TreeGrafter"/>
</dbReference>
<sequence>MPGQLPPEAIQYALQVRPLDFSSSSAPTPSSLIHLPQLYHTTPATLCSCRLQLLPDPVLCTCRPAQFFNAVREGDIDTLRAPLEAGLPANLTNENGDTLLMLASYHGHAPLVSLLLSHGADPNRLNDKGQSPLAGAVYKNERAVIEALLEGGANPHLGQPTAWQTAKMFRNEEWEKRFEEVARTREAYVGDAGAGEGSRGEGD</sequence>
<accession>A0A5C5FXF7</accession>
<feature type="repeat" description="ANK" evidence="3">
    <location>
        <begin position="95"/>
        <end position="127"/>
    </location>
</feature>
<dbReference type="PANTHER" id="PTHR24171:SF8">
    <property type="entry name" value="BRCA1-ASSOCIATED RING DOMAIN PROTEIN 1"/>
    <property type="match status" value="1"/>
</dbReference>
<keyword evidence="5" id="KW-1185">Reference proteome</keyword>
<protein>
    <submittedName>
        <fullName evidence="4">Ankyrin repeat-containing domain protein</fullName>
    </submittedName>
</protein>
<evidence type="ECO:0000256" key="1">
    <source>
        <dbReference type="ARBA" id="ARBA00022737"/>
    </source>
</evidence>
<dbReference type="EMBL" id="SOZI01000042">
    <property type="protein sequence ID" value="TNY21510.1"/>
    <property type="molecule type" value="Genomic_DNA"/>
</dbReference>
<dbReference type="Proteomes" id="UP000311382">
    <property type="component" value="Unassembled WGS sequence"/>
</dbReference>
<dbReference type="SMART" id="SM00248">
    <property type="entry name" value="ANK"/>
    <property type="match status" value="2"/>
</dbReference>
<dbReference type="PANTHER" id="PTHR24171">
    <property type="entry name" value="ANKYRIN REPEAT DOMAIN-CONTAINING PROTEIN 39-RELATED"/>
    <property type="match status" value="1"/>
</dbReference>
<name>A0A5C5FXF7_9BASI</name>
<dbReference type="PROSITE" id="PS50297">
    <property type="entry name" value="ANK_REP_REGION"/>
    <property type="match status" value="2"/>
</dbReference>
<dbReference type="GO" id="GO:0085020">
    <property type="term" value="P:protein K6-linked ubiquitination"/>
    <property type="evidence" value="ECO:0007669"/>
    <property type="project" value="TreeGrafter"/>
</dbReference>
<keyword evidence="2 3" id="KW-0040">ANK repeat</keyword>
<evidence type="ECO:0000256" key="2">
    <source>
        <dbReference type="ARBA" id="ARBA00023043"/>
    </source>
</evidence>
<proteinExistence type="predicted"/>
<organism evidence="4 5">
    <name type="scientific">Rhodotorula diobovata</name>
    <dbReference type="NCBI Taxonomy" id="5288"/>
    <lineage>
        <taxon>Eukaryota</taxon>
        <taxon>Fungi</taxon>
        <taxon>Dikarya</taxon>
        <taxon>Basidiomycota</taxon>
        <taxon>Pucciniomycotina</taxon>
        <taxon>Microbotryomycetes</taxon>
        <taxon>Sporidiobolales</taxon>
        <taxon>Sporidiobolaceae</taxon>
        <taxon>Rhodotorula</taxon>
    </lineage>
</organism>
<dbReference type="SUPFAM" id="SSF48403">
    <property type="entry name" value="Ankyrin repeat"/>
    <property type="match status" value="1"/>
</dbReference>
<gene>
    <name evidence="4" type="ORF">DMC30DRAFT_350585</name>
</gene>
<evidence type="ECO:0000313" key="4">
    <source>
        <dbReference type="EMBL" id="TNY21510.1"/>
    </source>
</evidence>
<evidence type="ECO:0000256" key="3">
    <source>
        <dbReference type="PROSITE-ProRule" id="PRU00023"/>
    </source>
</evidence>
<dbReference type="Pfam" id="PF12796">
    <property type="entry name" value="Ank_2"/>
    <property type="match status" value="1"/>
</dbReference>
<reference evidence="4 5" key="1">
    <citation type="submission" date="2019-03" db="EMBL/GenBank/DDBJ databases">
        <title>Rhodosporidium diobovatum UCD-FST 08-225 genome sequencing, assembly, and annotation.</title>
        <authorList>
            <person name="Fakankun I.U."/>
            <person name="Fristensky B."/>
            <person name="Levin D.B."/>
        </authorList>
    </citation>
    <scope>NUCLEOTIDE SEQUENCE [LARGE SCALE GENOMIC DNA]</scope>
    <source>
        <strain evidence="4 5">UCD-FST 08-225</strain>
    </source>
</reference>